<organism evidence="3 4">
    <name type="scientific">Caldovatus aquaticus</name>
    <dbReference type="NCBI Taxonomy" id="2865671"/>
    <lineage>
        <taxon>Bacteria</taxon>
        <taxon>Pseudomonadati</taxon>
        <taxon>Pseudomonadota</taxon>
        <taxon>Alphaproteobacteria</taxon>
        <taxon>Acetobacterales</taxon>
        <taxon>Roseomonadaceae</taxon>
        <taxon>Caldovatus</taxon>
    </lineage>
</organism>
<reference evidence="3 4" key="1">
    <citation type="submission" date="2021-08" db="EMBL/GenBank/DDBJ databases">
        <title>Caldovatus sediminis gen. nov., sp. nov., a moderately thermophilic bacterium isolated from a hot spring.</title>
        <authorList>
            <person name="Hu C.-J."/>
            <person name="Li W.-J."/>
            <person name="Xian W.-D."/>
        </authorList>
    </citation>
    <scope>NUCLEOTIDE SEQUENCE [LARGE SCALE GENOMIC DNA]</scope>
    <source>
        <strain evidence="3 4">SYSU G05006</strain>
    </source>
</reference>
<accession>A0ABS7EX62</accession>
<evidence type="ECO:0000256" key="1">
    <source>
        <dbReference type="SAM" id="MobiDB-lite"/>
    </source>
</evidence>
<dbReference type="Proteomes" id="UP001519924">
    <property type="component" value="Unassembled WGS sequence"/>
</dbReference>
<comment type="caution">
    <text evidence="3">The sequence shown here is derived from an EMBL/GenBank/DDBJ whole genome shotgun (WGS) entry which is preliminary data.</text>
</comment>
<dbReference type="Pfam" id="PF06568">
    <property type="entry name" value="YjiS-like"/>
    <property type="match status" value="1"/>
</dbReference>
<dbReference type="EMBL" id="JAHZUY010000001">
    <property type="protein sequence ID" value="MBW8267884.1"/>
    <property type="molecule type" value="Genomic_DNA"/>
</dbReference>
<protein>
    <submittedName>
        <fullName evidence="3">DUF1127 domain-containing protein</fullName>
    </submittedName>
</protein>
<evidence type="ECO:0000313" key="3">
    <source>
        <dbReference type="EMBL" id="MBW8267884.1"/>
    </source>
</evidence>
<dbReference type="InterPro" id="IPR009506">
    <property type="entry name" value="YjiS-like"/>
</dbReference>
<dbReference type="RefSeq" id="WP_220115396.1">
    <property type="nucleotide sequence ID" value="NZ_JAHZUY010000001.1"/>
</dbReference>
<keyword evidence="4" id="KW-1185">Reference proteome</keyword>
<evidence type="ECO:0000259" key="2">
    <source>
        <dbReference type="Pfam" id="PF06568"/>
    </source>
</evidence>
<gene>
    <name evidence="3" type="ORF">K1J50_00095</name>
</gene>
<proteinExistence type="predicted"/>
<name>A0ABS7EX62_9PROT</name>
<evidence type="ECO:0000313" key="4">
    <source>
        <dbReference type="Proteomes" id="UP001519924"/>
    </source>
</evidence>
<feature type="region of interest" description="Disordered" evidence="1">
    <location>
        <begin position="1"/>
        <end position="21"/>
    </location>
</feature>
<feature type="domain" description="YjiS-like" evidence="2">
    <location>
        <begin position="36"/>
        <end position="71"/>
    </location>
</feature>
<feature type="compositionally biased region" description="Basic and acidic residues" evidence="1">
    <location>
        <begin position="1"/>
        <end position="11"/>
    </location>
</feature>
<sequence length="121" mass="12379">MNLSLTKDEARSAASPAVAGRARRGLARLAEGVAALARAIAEYPARQRAYDELSRLSDRELRDIGLSRSDIARVFDPDFPAGLTAGAPGAPALRAPGGGEAFRAPQAAGRAGIAEPLSGAA</sequence>